<dbReference type="Proteomes" id="UP000193648">
    <property type="component" value="Unassembled WGS sequence"/>
</dbReference>
<dbReference type="EMBL" id="MCFF01000015">
    <property type="protein sequence ID" value="ORZ18262.1"/>
    <property type="molecule type" value="Genomic_DNA"/>
</dbReference>
<keyword evidence="2" id="KW-1185">Reference proteome</keyword>
<comment type="caution">
    <text evidence="1">The sequence shown here is derived from an EMBL/GenBank/DDBJ whole genome shotgun (WGS) entry which is preliminary data.</text>
</comment>
<protein>
    <submittedName>
        <fullName evidence="1">Uncharacterized protein</fullName>
    </submittedName>
</protein>
<dbReference type="GeneID" id="33568349"/>
<organism evidence="1 2">
    <name type="scientific">Lobosporangium transversale</name>
    <dbReference type="NCBI Taxonomy" id="64571"/>
    <lineage>
        <taxon>Eukaryota</taxon>
        <taxon>Fungi</taxon>
        <taxon>Fungi incertae sedis</taxon>
        <taxon>Mucoromycota</taxon>
        <taxon>Mortierellomycotina</taxon>
        <taxon>Mortierellomycetes</taxon>
        <taxon>Mortierellales</taxon>
        <taxon>Mortierellaceae</taxon>
        <taxon>Lobosporangium</taxon>
    </lineage>
</organism>
<dbReference type="RefSeq" id="XP_021882057.1">
    <property type="nucleotide sequence ID" value="XM_022026506.1"/>
</dbReference>
<dbReference type="AlphaFoldDB" id="A0A1Y2GPQ1"/>
<sequence length="336" mass="38541">MALPCKRFLIFFRGIKKSSPWNCNIQSATLNKFKEVLLQLAPSHRNDPNLLIYSYDGPLSTSKYQIILDDDHLQTTLILAKKRNCNLYISLACPSKCYSSWTLDEVCAEYSLCDSNKPTIADLPYFEGIEAVPLESEKAISLKDELIQELKKRQNTMKDIYANETSRSLIVGSYLIAVTELFSDDLVLDLEREVQGRRGHGPVDYSRHLRPECLHSPYNGLDKRNRRRERQRELFGNILSFDFSFYNHNYRVRASSFVGVTRKQRIGLLVNLIECGKTFTVSDSLKAHATGFIRTKTEQPACTEIVKQCNDTQSEIDLDKMRADIDKAIEEAKKSY</sequence>
<dbReference type="OrthoDB" id="2414517at2759"/>
<evidence type="ECO:0000313" key="2">
    <source>
        <dbReference type="Proteomes" id="UP000193648"/>
    </source>
</evidence>
<proteinExistence type="predicted"/>
<gene>
    <name evidence="1" type="ORF">BCR41DRAFT_370070</name>
</gene>
<name>A0A1Y2GPQ1_9FUNG</name>
<dbReference type="InParanoid" id="A0A1Y2GPQ1"/>
<accession>A0A1Y2GPQ1</accession>
<reference evidence="1 2" key="1">
    <citation type="submission" date="2016-07" db="EMBL/GenBank/DDBJ databases">
        <title>Pervasive Adenine N6-methylation of Active Genes in Fungi.</title>
        <authorList>
            <consortium name="DOE Joint Genome Institute"/>
            <person name="Mondo S.J."/>
            <person name="Dannebaum R.O."/>
            <person name="Kuo R.C."/>
            <person name="Labutti K."/>
            <person name="Haridas S."/>
            <person name="Kuo A."/>
            <person name="Salamov A."/>
            <person name="Ahrendt S.R."/>
            <person name="Lipzen A."/>
            <person name="Sullivan W."/>
            <person name="Andreopoulos W.B."/>
            <person name="Clum A."/>
            <person name="Lindquist E."/>
            <person name="Daum C."/>
            <person name="Ramamoorthy G.K."/>
            <person name="Gryganskyi A."/>
            <person name="Culley D."/>
            <person name="Magnuson J.K."/>
            <person name="James T.Y."/>
            <person name="O'Malley M.A."/>
            <person name="Stajich J.E."/>
            <person name="Spatafora J.W."/>
            <person name="Visel A."/>
            <person name="Grigoriev I.V."/>
        </authorList>
    </citation>
    <scope>NUCLEOTIDE SEQUENCE [LARGE SCALE GENOMIC DNA]</scope>
    <source>
        <strain evidence="1 2">NRRL 3116</strain>
    </source>
</reference>
<evidence type="ECO:0000313" key="1">
    <source>
        <dbReference type="EMBL" id="ORZ18262.1"/>
    </source>
</evidence>